<protein>
    <submittedName>
        <fullName evidence="2">Uncharacterized protein</fullName>
    </submittedName>
</protein>
<dbReference type="InterPro" id="IPR031751">
    <property type="entry name" value="DUF4735"/>
</dbReference>
<evidence type="ECO:0000256" key="1">
    <source>
        <dbReference type="SAM" id="SignalP"/>
    </source>
</evidence>
<dbReference type="GO" id="GO:0016020">
    <property type="term" value="C:membrane"/>
    <property type="evidence" value="ECO:0007669"/>
    <property type="project" value="TreeGrafter"/>
</dbReference>
<dbReference type="PANTHER" id="PTHR33539">
    <property type="entry name" value="UPF0764 PROTEIN C16ORF89"/>
    <property type="match status" value="1"/>
</dbReference>
<keyword evidence="1" id="KW-0732">Signal</keyword>
<feature type="signal peptide" evidence="1">
    <location>
        <begin position="1"/>
        <end position="21"/>
    </location>
</feature>
<name>A0AAV4TPA6_CAEEX</name>
<gene>
    <name evidence="2" type="ORF">CEXT_271571</name>
</gene>
<organism evidence="2 3">
    <name type="scientific">Caerostris extrusa</name>
    <name type="common">Bark spider</name>
    <name type="synonym">Caerostris bankana</name>
    <dbReference type="NCBI Taxonomy" id="172846"/>
    <lineage>
        <taxon>Eukaryota</taxon>
        <taxon>Metazoa</taxon>
        <taxon>Ecdysozoa</taxon>
        <taxon>Arthropoda</taxon>
        <taxon>Chelicerata</taxon>
        <taxon>Arachnida</taxon>
        <taxon>Araneae</taxon>
        <taxon>Araneomorphae</taxon>
        <taxon>Entelegynae</taxon>
        <taxon>Araneoidea</taxon>
        <taxon>Araneidae</taxon>
        <taxon>Caerostris</taxon>
    </lineage>
</organism>
<dbReference type="Proteomes" id="UP001054945">
    <property type="component" value="Unassembled WGS sequence"/>
</dbReference>
<evidence type="ECO:0000313" key="3">
    <source>
        <dbReference type="Proteomes" id="UP001054945"/>
    </source>
</evidence>
<reference evidence="2 3" key="1">
    <citation type="submission" date="2021-06" db="EMBL/GenBank/DDBJ databases">
        <title>Caerostris extrusa draft genome.</title>
        <authorList>
            <person name="Kono N."/>
            <person name="Arakawa K."/>
        </authorList>
    </citation>
    <scope>NUCLEOTIDE SEQUENCE [LARGE SCALE GENOMIC DNA]</scope>
</reference>
<dbReference type="EMBL" id="BPLR01011698">
    <property type="protein sequence ID" value="GIY48300.1"/>
    <property type="molecule type" value="Genomic_DNA"/>
</dbReference>
<comment type="caution">
    <text evidence="2">The sequence shown here is derived from an EMBL/GenBank/DDBJ whole genome shotgun (WGS) entry which is preliminary data.</text>
</comment>
<dbReference type="PANTHER" id="PTHR33539:SF1">
    <property type="entry name" value="UPF0764 PROTEIN C16ORF89"/>
    <property type="match status" value="1"/>
</dbReference>
<dbReference type="AlphaFoldDB" id="A0AAV4TPA6"/>
<sequence>MLVRVLALFFMASGMWSTNEAALLNRTIDALERALRYMQGAVSAINLDGVFCVRRVAEQLQAFLKYEPQVFQAIRFQLEHLLAMARQCADEAMLFVQQEYTVYSLVVGFFDDQWNSNPCDLSDECLKEKTKPNQRGYELRIK</sequence>
<evidence type="ECO:0000313" key="2">
    <source>
        <dbReference type="EMBL" id="GIY48300.1"/>
    </source>
</evidence>
<dbReference type="GO" id="GO:0005829">
    <property type="term" value="C:cytosol"/>
    <property type="evidence" value="ECO:0007669"/>
    <property type="project" value="TreeGrafter"/>
</dbReference>
<feature type="chain" id="PRO_5043864972" evidence="1">
    <location>
        <begin position="22"/>
        <end position="142"/>
    </location>
</feature>
<accession>A0AAV4TPA6</accession>
<proteinExistence type="predicted"/>
<keyword evidence="3" id="KW-1185">Reference proteome</keyword>